<name>A0A1C7LUV4_GRIFR</name>
<feature type="compositionally biased region" description="Basic and acidic residues" evidence="1">
    <location>
        <begin position="59"/>
        <end position="87"/>
    </location>
</feature>
<comment type="caution">
    <text evidence="2">The sequence shown here is derived from an EMBL/GenBank/DDBJ whole genome shotgun (WGS) entry which is preliminary data.</text>
</comment>
<evidence type="ECO:0000313" key="3">
    <source>
        <dbReference type="Proteomes" id="UP000092993"/>
    </source>
</evidence>
<sequence>MRGFGRGPRVPADAGDRGHLAAEADAFDHDPLQGVGSGGARDGGCQVLAAGQVCTGTEHYNDSERDGEAVRVDRHGGEHTDHVNHTP</sequence>
<feature type="compositionally biased region" description="Basic and acidic residues" evidence="1">
    <location>
        <begin position="14"/>
        <end position="31"/>
    </location>
</feature>
<dbReference type="EMBL" id="LUGG01000022">
    <property type="protein sequence ID" value="OBZ68268.1"/>
    <property type="molecule type" value="Genomic_DNA"/>
</dbReference>
<dbReference type="AlphaFoldDB" id="A0A1C7LUV4"/>
<gene>
    <name evidence="2" type="ORF">A0H81_12049</name>
</gene>
<keyword evidence="3" id="KW-1185">Reference proteome</keyword>
<protein>
    <submittedName>
        <fullName evidence="2">Uncharacterized protein</fullName>
    </submittedName>
</protein>
<evidence type="ECO:0000256" key="1">
    <source>
        <dbReference type="SAM" id="MobiDB-lite"/>
    </source>
</evidence>
<reference evidence="2 3" key="1">
    <citation type="submission" date="2016-03" db="EMBL/GenBank/DDBJ databases">
        <title>Whole genome sequencing of Grifola frondosa 9006-11.</title>
        <authorList>
            <person name="Min B."/>
            <person name="Park H."/>
            <person name="Kim J.-G."/>
            <person name="Cho H."/>
            <person name="Oh Y.-L."/>
            <person name="Kong W.-S."/>
            <person name="Choi I.-G."/>
        </authorList>
    </citation>
    <scope>NUCLEOTIDE SEQUENCE [LARGE SCALE GENOMIC DNA]</scope>
    <source>
        <strain evidence="2 3">9006-11</strain>
    </source>
</reference>
<accession>A0A1C7LUV4</accession>
<proteinExistence type="predicted"/>
<dbReference type="Proteomes" id="UP000092993">
    <property type="component" value="Unassembled WGS sequence"/>
</dbReference>
<feature type="region of interest" description="Disordered" evidence="1">
    <location>
        <begin position="1"/>
        <end position="44"/>
    </location>
</feature>
<organism evidence="2 3">
    <name type="scientific">Grifola frondosa</name>
    <name type="common">Maitake</name>
    <name type="synonym">Polyporus frondosus</name>
    <dbReference type="NCBI Taxonomy" id="5627"/>
    <lineage>
        <taxon>Eukaryota</taxon>
        <taxon>Fungi</taxon>
        <taxon>Dikarya</taxon>
        <taxon>Basidiomycota</taxon>
        <taxon>Agaricomycotina</taxon>
        <taxon>Agaricomycetes</taxon>
        <taxon>Polyporales</taxon>
        <taxon>Grifolaceae</taxon>
        <taxon>Grifola</taxon>
    </lineage>
</organism>
<evidence type="ECO:0000313" key="2">
    <source>
        <dbReference type="EMBL" id="OBZ68268.1"/>
    </source>
</evidence>
<feature type="region of interest" description="Disordered" evidence="1">
    <location>
        <begin position="57"/>
        <end position="87"/>
    </location>
</feature>